<evidence type="ECO:0000313" key="1">
    <source>
        <dbReference type="Proteomes" id="UP000887565"/>
    </source>
</evidence>
<keyword evidence="1" id="KW-1185">Reference proteome</keyword>
<reference evidence="2" key="1">
    <citation type="submission" date="2022-11" db="UniProtKB">
        <authorList>
            <consortium name="WormBaseParasite"/>
        </authorList>
    </citation>
    <scope>IDENTIFICATION</scope>
</reference>
<proteinExistence type="predicted"/>
<name>A0A915KC14_ROMCU</name>
<dbReference type="AlphaFoldDB" id="A0A915KC14"/>
<dbReference type="Proteomes" id="UP000887565">
    <property type="component" value="Unplaced"/>
</dbReference>
<organism evidence="1 2">
    <name type="scientific">Romanomermis culicivorax</name>
    <name type="common">Nematode worm</name>
    <dbReference type="NCBI Taxonomy" id="13658"/>
    <lineage>
        <taxon>Eukaryota</taxon>
        <taxon>Metazoa</taxon>
        <taxon>Ecdysozoa</taxon>
        <taxon>Nematoda</taxon>
        <taxon>Enoplea</taxon>
        <taxon>Dorylaimia</taxon>
        <taxon>Mermithida</taxon>
        <taxon>Mermithoidea</taxon>
        <taxon>Mermithidae</taxon>
        <taxon>Romanomermis</taxon>
    </lineage>
</organism>
<sequence length="88" mass="9908">MVCNYLQQNNRELAISSCDNLGMILTSQLSQAQDNRKLGLKSELEQCGCYEFSSLILITRQYQVFLLDALPAKTKSLFSITDTENLAI</sequence>
<protein>
    <submittedName>
        <fullName evidence="2">Uncharacterized protein</fullName>
    </submittedName>
</protein>
<evidence type="ECO:0000313" key="2">
    <source>
        <dbReference type="WBParaSite" id="nRc.2.0.1.t36323-RA"/>
    </source>
</evidence>
<accession>A0A915KC14</accession>
<dbReference type="WBParaSite" id="nRc.2.0.1.t36323-RA">
    <property type="protein sequence ID" value="nRc.2.0.1.t36323-RA"/>
    <property type="gene ID" value="nRc.2.0.1.g36323"/>
</dbReference>